<proteinExistence type="predicted"/>
<accession>A0A6V8KPR2</accession>
<protein>
    <submittedName>
        <fullName evidence="1">Uncharacterized protein</fullName>
    </submittedName>
</protein>
<name>A0A6V8KPR2_9ACTN</name>
<dbReference type="Proteomes" id="UP000482960">
    <property type="component" value="Unassembled WGS sequence"/>
</dbReference>
<dbReference type="SUPFAM" id="SSF55166">
    <property type="entry name" value="Hedgehog/DD-peptidase"/>
    <property type="match status" value="1"/>
</dbReference>
<reference evidence="1 2" key="1">
    <citation type="submission" date="2020-03" db="EMBL/GenBank/DDBJ databases">
        <title>Whole genome shotgun sequence of Phytohabitans rumicis NBRC 108638.</title>
        <authorList>
            <person name="Komaki H."/>
            <person name="Tamura T."/>
        </authorList>
    </citation>
    <scope>NUCLEOTIDE SEQUENCE [LARGE SCALE GENOMIC DNA]</scope>
    <source>
        <strain evidence="1 2">NBRC 108638</strain>
    </source>
</reference>
<keyword evidence="2" id="KW-1185">Reference proteome</keyword>
<dbReference type="EMBL" id="BLPG01000001">
    <property type="protein sequence ID" value="GFJ87173.1"/>
    <property type="molecule type" value="Genomic_DNA"/>
</dbReference>
<evidence type="ECO:0000313" key="2">
    <source>
        <dbReference type="Proteomes" id="UP000482960"/>
    </source>
</evidence>
<organism evidence="1 2">
    <name type="scientific">Phytohabitans rumicis</name>
    <dbReference type="NCBI Taxonomy" id="1076125"/>
    <lineage>
        <taxon>Bacteria</taxon>
        <taxon>Bacillati</taxon>
        <taxon>Actinomycetota</taxon>
        <taxon>Actinomycetes</taxon>
        <taxon>Micromonosporales</taxon>
        <taxon>Micromonosporaceae</taxon>
    </lineage>
</organism>
<dbReference type="InterPro" id="IPR009045">
    <property type="entry name" value="Zn_M74/Hedgehog-like"/>
</dbReference>
<evidence type="ECO:0000313" key="1">
    <source>
        <dbReference type="EMBL" id="GFJ87173.1"/>
    </source>
</evidence>
<reference evidence="1 2" key="2">
    <citation type="submission" date="2020-03" db="EMBL/GenBank/DDBJ databases">
        <authorList>
            <person name="Ichikawa N."/>
            <person name="Kimura A."/>
            <person name="Kitahashi Y."/>
            <person name="Uohara A."/>
        </authorList>
    </citation>
    <scope>NUCLEOTIDE SEQUENCE [LARGE SCALE GENOMIC DNA]</scope>
    <source>
        <strain evidence="1 2">NBRC 108638</strain>
    </source>
</reference>
<dbReference type="RefSeq" id="WP_173074023.1">
    <property type="nucleotide sequence ID" value="NZ_BAABJB010000016.1"/>
</dbReference>
<comment type="caution">
    <text evidence="1">The sequence shown here is derived from an EMBL/GenBank/DDBJ whole genome shotgun (WGS) entry which is preliminary data.</text>
</comment>
<sequence length="851" mass="93166">MLADALHRIAALAMGFTPPHHMPLRGFSAAEPSVDAVNDAKRFDPATFSPAAVHWAATDTDGAAYDSIAAMRLGLRWTARPDKTATVLPPTFGIMVCQPSGTQQRLVTYLSDGDLGRLRARPAPDGEDFPVLNARFVYAMSEPFAARFANAMRAHHEAGHLRPLVVEGLDGPRGEETYGPDVPPDFDTIEAIDSWLAGQGPVLWRFADSVRADEAGLGDLADGQTLELYAEVMGQEPGETDRSWYRVNAGFVLDRIRDPGDGLDAVYDVLTDGFRGGGVASGLAGTVTTPARADLRAVWGGSRRSLVLQPYGVVPTALFSFVTCERIHVFGPALVDAQAGPRPMHVERRQPTIARLALTQLWQRHGMDKESLVPGSGTAGEFLATDYPDQVTTTRAKPPERPSAFYDDLAREVTYGPVGRSGENVAGSGIERTLVPHELPLTRPSHPRWGVQARRRLLLRRLYPLRYHIRLGPDAGISHEFAVAQDERDCIRQEYAFHLRFTDYFQTYSWKWQGNRLAAIVLPTRRAGELHEVEYDAHQRPVRPALVSSGGLINVPRRAAIRPGQGNGAYRQTLIMAEAPERLGQARTAAGAYAAEMVSVLRALEEGTAIPPLTLPPYAVELVTKVSNLLTGPTLPLSSADGFLQAKLLAAGPVSRLATTDPDGNLVPRPYRLQISSGWRPPEHNETVSGTPLSNHQIGEAMDVQPEGAGAATTRSPLALFALHLAAQDFFAAGSLRECLLENNAEEYIVGQFEAAKSDRTVFVDELPDGRRVYVLRAANLTDEPFNDVPSHDGEPITDRTRLDVRLAEEYRTDFYQTNGPQSLPWPRPTYLDLYLYALCGASHVHHTWNP</sequence>
<gene>
    <name evidence="1" type="ORF">Prum_008150</name>
</gene>
<dbReference type="AlphaFoldDB" id="A0A6V8KPR2"/>
<dbReference type="Gene3D" id="3.30.1380.10">
    <property type="match status" value="1"/>
</dbReference>